<feature type="transmembrane region" description="Helical" evidence="1">
    <location>
        <begin position="74"/>
        <end position="97"/>
    </location>
</feature>
<feature type="transmembrane region" description="Helical" evidence="1">
    <location>
        <begin position="394"/>
        <end position="416"/>
    </location>
</feature>
<dbReference type="OrthoDB" id="2176387at2"/>
<keyword evidence="1" id="KW-0812">Transmembrane</keyword>
<evidence type="ECO:0000313" key="3">
    <source>
        <dbReference type="Proteomes" id="UP000279194"/>
    </source>
</evidence>
<feature type="transmembrane region" description="Helical" evidence="1">
    <location>
        <begin position="152"/>
        <end position="178"/>
    </location>
</feature>
<feature type="transmembrane region" description="Helical" evidence="1">
    <location>
        <begin position="190"/>
        <end position="210"/>
    </location>
</feature>
<keyword evidence="3" id="KW-1185">Reference proteome</keyword>
<feature type="transmembrane region" description="Helical" evidence="1">
    <location>
        <begin position="117"/>
        <end position="146"/>
    </location>
</feature>
<evidence type="ECO:0000256" key="1">
    <source>
        <dbReference type="SAM" id="Phobius"/>
    </source>
</evidence>
<proteinExistence type="predicted"/>
<gene>
    <name evidence="2" type="ORF">EAF07_01855</name>
</gene>
<comment type="caution">
    <text evidence="2">The sequence shown here is derived from an EMBL/GenBank/DDBJ whole genome shotgun (WGS) entry which is preliminary data.</text>
</comment>
<dbReference type="EMBL" id="RCVM01000002">
    <property type="protein sequence ID" value="RLY04759.1"/>
    <property type="molecule type" value="Genomic_DNA"/>
</dbReference>
<keyword evidence="1" id="KW-1133">Transmembrane helix</keyword>
<organism evidence="2 3">
    <name type="scientific">Streptococcus hillyeri</name>
    <dbReference type="NCBI Taxonomy" id="2282420"/>
    <lineage>
        <taxon>Bacteria</taxon>
        <taxon>Bacillati</taxon>
        <taxon>Bacillota</taxon>
        <taxon>Bacilli</taxon>
        <taxon>Lactobacillales</taxon>
        <taxon>Streptococcaceae</taxon>
        <taxon>Streptococcus</taxon>
    </lineage>
</organism>
<name>A0A3L9DYE2_9STRE</name>
<dbReference type="AlphaFoldDB" id="A0A3L9DYE2"/>
<feature type="transmembrane region" description="Helical" evidence="1">
    <location>
        <begin position="350"/>
        <end position="373"/>
    </location>
</feature>
<accession>A0A3L9DYE2</accession>
<dbReference type="RefSeq" id="WP_121834600.1">
    <property type="nucleotide sequence ID" value="NZ_CP163513.1"/>
</dbReference>
<keyword evidence="1" id="KW-0472">Membrane</keyword>
<feature type="transmembrane region" description="Helical" evidence="1">
    <location>
        <begin position="48"/>
        <end position="68"/>
    </location>
</feature>
<evidence type="ECO:0000313" key="2">
    <source>
        <dbReference type="EMBL" id="RLY04759.1"/>
    </source>
</evidence>
<feature type="transmembrane region" description="Helical" evidence="1">
    <location>
        <begin position="471"/>
        <end position="494"/>
    </location>
</feature>
<reference evidence="2 3" key="1">
    <citation type="submission" date="2018-10" db="EMBL/GenBank/DDBJ databases">
        <title>Streptococcus hillyeri sp. nov., isolated from equine tracheal sample.</title>
        <authorList>
            <person name="Macfadyen A.C."/>
            <person name="Waller A."/>
            <person name="Paterson G.K."/>
        </authorList>
    </citation>
    <scope>NUCLEOTIDE SEQUENCE [LARGE SCALE GENOMIC DNA]</scope>
    <source>
        <strain evidence="2 3">28462</strain>
    </source>
</reference>
<feature type="transmembrane region" description="Helical" evidence="1">
    <location>
        <begin position="500"/>
        <end position="523"/>
    </location>
</feature>
<sequence length="530" mass="59198">MNWAIIWELVKINLLYSNPQALGAIRQKQSKRPTKKISAYKSMLRQQVFLALFLGLIYSVLFIGIDFSKTPGLFTVYLLTFMGISILNAFPAVFTVFYDSKDSQLYLPLPIKPGELLIAKTLSTLGMILGYLVPALGLLILCYLQLSNPVIAVLLGLFNFLLITLAVLGISVVLVNRLGSILIKSPHKKLISSTLLVLSQIIAFIGIMFINTNNSREVRESGGNLTALPELPLFSGFYHIADAPFSMASIINYGAWFLLLAILIAIIAKVVIPSYYRQLWQIDNGPKTIRQRKTKVNRTTNNLLFRHHLSTLKVPALWSTVFLTAFLYLFFLAGMLTSGQLNFASITPDFFGILLIFGILVGMTSTALTMVGISLERDNYTFIRTLPINFKRFLVTKFWILFAIQAGIPALVYSLVGSLIGLHPILVISLATGILLGSFVPGQFDYRKDLKHLMLNWQNVNQLMTRGNRNFLTALLGIVLIIGFIALVVFSVILAHQFGALTVSTVLTILTIIIALSFQIYIYRNFWKNL</sequence>
<feature type="transmembrane region" description="Helical" evidence="1">
    <location>
        <begin position="316"/>
        <end position="338"/>
    </location>
</feature>
<feature type="transmembrane region" description="Helical" evidence="1">
    <location>
        <begin position="253"/>
        <end position="272"/>
    </location>
</feature>
<dbReference type="Proteomes" id="UP000279194">
    <property type="component" value="Unassembled WGS sequence"/>
</dbReference>
<feature type="transmembrane region" description="Helical" evidence="1">
    <location>
        <begin position="422"/>
        <end position="444"/>
    </location>
</feature>
<protein>
    <submittedName>
        <fullName evidence="2">ABC transporter permease</fullName>
    </submittedName>
</protein>